<feature type="transmembrane region" description="Helical" evidence="5">
    <location>
        <begin position="70"/>
        <end position="95"/>
    </location>
</feature>
<dbReference type="InterPro" id="IPR051533">
    <property type="entry name" value="WaaL-like"/>
</dbReference>
<feature type="transmembrane region" description="Helical" evidence="5">
    <location>
        <begin position="382"/>
        <end position="402"/>
    </location>
</feature>
<feature type="transmembrane region" description="Helical" evidence="5">
    <location>
        <begin position="414"/>
        <end position="433"/>
    </location>
</feature>
<dbReference type="GO" id="GO:0016020">
    <property type="term" value="C:membrane"/>
    <property type="evidence" value="ECO:0007669"/>
    <property type="project" value="UniProtKB-SubCell"/>
</dbReference>
<evidence type="ECO:0000256" key="3">
    <source>
        <dbReference type="ARBA" id="ARBA00022989"/>
    </source>
</evidence>
<feature type="transmembrane region" description="Helical" evidence="5">
    <location>
        <begin position="267"/>
        <end position="284"/>
    </location>
</feature>
<evidence type="ECO:0000256" key="1">
    <source>
        <dbReference type="ARBA" id="ARBA00004141"/>
    </source>
</evidence>
<accession>A0A1G1VKV3</accession>
<evidence type="ECO:0000256" key="4">
    <source>
        <dbReference type="ARBA" id="ARBA00023136"/>
    </source>
</evidence>
<feature type="transmembrane region" description="Helical" evidence="5">
    <location>
        <begin position="107"/>
        <end position="133"/>
    </location>
</feature>
<feature type="transmembrane region" description="Helical" evidence="5">
    <location>
        <begin position="139"/>
        <end position="159"/>
    </location>
</feature>
<dbReference type="PANTHER" id="PTHR37422:SF13">
    <property type="entry name" value="LIPOPOLYSACCHARIDE BIOSYNTHESIS PROTEIN PA4999-RELATED"/>
    <property type="match status" value="1"/>
</dbReference>
<keyword evidence="4 5" id="KW-0472">Membrane</keyword>
<feature type="transmembrane region" description="Helical" evidence="5">
    <location>
        <begin position="296"/>
        <end position="316"/>
    </location>
</feature>
<evidence type="ECO:0000313" key="7">
    <source>
        <dbReference type="EMBL" id="OGY16040.1"/>
    </source>
</evidence>
<comment type="subcellular location">
    <subcellularLocation>
        <location evidence="1">Membrane</location>
        <topology evidence="1">Multi-pass membrane protein</topology>
    </subcellularLocation>
</comment>
<feature type="transmembrane region" description="Helical" evidence="5">
    <location>
        <begin position="6"/>
        <end position="23"/>
    </location>
</feature>
<evidence type="ECO:0000313" key="8">
    <source>
        <dbReference type="Proteomes" id="UP000179069"/>
    </source>
</evidence>
<reference evidence="7 8" key="1">
    <citation type="journal article" date="2016" name="Nat. Commun.">
        <title>Thousands of microbial genomes shed light on interconnected biogeochemical processes in an aquifer system.</title>
        <authorList>
            <person name="Anantharaman K."/>
            <person name="Brown C.T."/>
            <person name="Hug L.A."/>
            <person name="Sharon I."/>
            <person name="Castelle C.J."/>
            <person name="Probst A.J."/>
            <person name="Thomas B.C."/>
            <person name="Singh A."/>
            <person name="Wilkins M.J."/>
            <person name="Karaoz U."/>
            <person name="Brodie E.L."/>
            <person name="Williams K.H."/>
            <person name="Hubbard S.S."/>
            <person name="Banfield J.F."/>
        </authorList>
    </citation>
    <scope>NUCLEOTIDE SEQUENCE [LARGE SCALE GENOMIC DNA]</scope>
</reference>
<evidence type="ECO:0000259" key="6">
    <source>
        <dbReference type="Pfam" id="PF04932"/>
    </source>
</evidence>
<evidence type="ECO:0000256" key="2">
    <source>
        <dbReference type="ARBA" id="ARBA00022692"/>
    </source>
</evidence>
<dbReference type="EMBL" id="MHCI01000020">
    <property type="protein sequence ID" value="OGY16040.1"/>
    <property type="molecule type" value="Genomic_DNA"/>
</dbReference>
<dbReference type="InterPro" id="IPR007016">
    <property type="entry name" value="O-antigen_ligase-rel_domated"/>
</dbReference>
<comment type="caution">
    <text evidence="7">The sequence shown here is derived from an EMBL/GenBank/DDBJ whole genome shotgun (WGS) entry which is preliminary data.</text>
</comment>
<sequence>MTLHESFKIVVAGSILLFGIFYLINKSVLFATYAMLFISGLFYFPIKRYEVELIAGGNFYYLDEFRNGLLGTYGLTTSDIYSLIILALMIARWLLTRHKGKNGKSLFQAPLIITSMILWIIYFLVSIASSIYISNFPTFSTVIAIQSTKMIVLFIATISLMGHGKKFKNRFYTLAIGILLAQGIYGIVSFLKFDISGISLSVYRSLEEQTLLQRVTAIIGHPNQDAYLTALLLSLTMPYIISEKKAIFTTSALIACINLFLFQSRTIWLAVLLCLLIAYWYFRKQIQLHFRFKTRYIYYISALIMLVSVLIIPRILLSRFFFSEGGGGTLRINMLEEGYRTLLESPIYGFGVQNTVVSIFRYFPRGYVKIFPVPVHFSPLELALESGIIAAACFLLPYYFYLRQAVLCLIKKKKYNVEVFSFMCSLVIILVYFSLQPLDNLRRDFVMFGILFGWGTTHLLRE</sequence>
<keyword evidence="3 5" id="KW-1133">Transmembrane helix</keyword>
<gene>
    <name evidence="7" type="ORF">A2785_02625</name>
</gene>
<dbReference type="PANTHER" id="PTHR37422">
    <property type="entry name" value="TEICHURONIC ACID BIOSYNTHESIS PROTEIN TUAE"/>
    <property type="match status" value="1"/>
</dbReference>
<evidence type="ECO:0000256" key="5">
    <source>
        <dbReference type="SAM" id="Phobius"/>
    </source>
</evidence>
<protein>
    <recommendedName>
        <fullName evidence="6">O-antigen ligase-related domain-containing protein</fullName>
    </recommendedName>
</protein>
<dbReference type="Proteomes" id="UP000179069">
    <property type="component" value="Unassembled WGS sequence"/>
</dbReference>
<dbReference type="Pfam" id="PF04932">
    <property type="entry name" value="Wzy_C"/>
    <property type="match status" value="1"/>
</dbReference>
<dbReference type="AlphaFoldDB" id="A0A1G1VKV3"/>
<feature type="transmembrane region" description="Helical" evidence="5">
    <location>
        <begin position="171"/>
        <end position="191"/>
    </location>
</feature>
<feature type="transmembrane region" description="Helical" evidence="5">
    <location>
        <begin position="245"/>
        <end position="261"/>
    </location>
</feature>
<feature type="transmembrane region" description="Helical" evidence="5">
    <location>
        <begin position="28"/>
        <end position="46"/>
    </location>
</feature>
<name>A0A1G1VKV3_9BACT</name>
<feature type="domain" description="O-antigen ligase-related" evidence="6">
    <location>
        <begin position="252"/>
        <end position="395"/>
    </location>
</feature>
<organism evidence="7 8">
    <name type="scientific">Candidatus Chisholmbacteria bacterium RIFCSPHIGHO2_01_FULL_49_18</name>
    <dbReference type="NCBI Taxonomy" id="1797590"/>
    <lineage>
        <taxon>Bacteria</taxon>
        <taxon>Candidatus Chisholmiibacteriota</taxon>
    </lineage>
</organism>
<keyword evidence="2 5" id="KW-0812">Transmembrane</keyword>
<proteinExistence type="predicted"/>